<evidence type="ECO:0000313" key="4">
    <source>
        <dbReference type="EMBL" id="OGF58694.1"/>
    </source>
</evidence>
<feature type="domain" description="Carbamoyltransferase" evidence="2">
    <location>
        <begin position="3"/>
        <end position="353"/>
    </location>
</feature>
<dbReference type="InterPro" id="IPR038152">
    <property type="entry name" value="Carbam_trans_C_sf"/>
</dbReference>
<comment type="similarity">
    <text evidence="1">Belongs to the NodU/CmcH family.</text>
</comment>
<protein>
    <submittedName>
        <fullName evidence="4">Carbamoyltransferase</fullName>
    </submittedName>
</protein>
<evidence type="ECO:0000313" key="5">
    <source>
        <dbReference type="Proteomes" id="UP000178943"/>
    </source>
</evidence>
<dbReference type="AlphaFoldDB" id="A0A1F5V5K4"/>
<dbReference type="Proteomes" id="UP000178943">
    <property type="component" value="Unassembled WGS sequence"/>
</dbReference>
<dbReference type="InterPro" id="IPR043129">
    <property type="entry name" value="ATPase_NBD"/>
</dbReference>
<dbReference type="Gene3D" id="3.30.420.40">
    <property type="match status" value="2"/>
</dbReference>
<dbReference type="PANTHER" id="PTHR34847:SF1">
    <property type="entry name" value="NODULATION PROTEIN U"/>
    <property type="match status" value="1"/>
</dbReference>
<organism evidence="4 5">
    <name type="scientific">Candidatus Fischerbacteria bacterium RBG_13_37_8</name>
    <dbReference type="NCBI Taxonomy" id="1817863"/>
    <lineage>
        <taxon>Bacteria</taxon>
        <taxon>Candidatus Fischeribacteriota</taxon>
    </lineage>
</organism>
<keyword evidence="4" id="KW-0808">Transferase</keyword>
<dbReference type="GO" id="GO:0016740">
    <property type="term" value="F:transferase activity"/>
    <property type="evidence" value="ECO:0007669"/>
    <property type="project" value="UniProtKB-KW"/>
</dbReference>
<dbReference type="EMBL" id="MFGW01000233">
    <property type="protein sequence ID" value="OGF58694.1"/>
    <property type="molecule type" value="Genomic_DNA"/>
</dbReference>
<dbReference type="Pfam" id="PF02543">
    <property type="entry name" value="Carbam_trans_N"/>
    <property type="match status" value="1"/>
</dbReference>
<dbReference type="InterPro" id="IPR031730">
    <property type="entry name" value="Carbam_trans_C"/>
</dbReference>
<reference evidence="4 5" key="1">
    <citation type="journal article" date="2016" name="Nat. Commun.">
        <title>Thousands of microbial genomes shed light on interconnected biogeochemical processes in an aquifer system.</title>
        <authorList>
            <person name="Anantharaman K."/>
            <person name="Brown C.T."/>
            <person name="Hug L.A."/>
            <person name="Sharon I."/>
            <person name="Castelle C.J."/>
            <person name="Probst A.J."/>
            <person name="Thomas B.C."/>
            <person name="Singh A."/>
            <person name="Wilkins M.J."/>
            <person name="Karaoz U."/>
            <person name="Brodie E.L."/>
            <person name="Williams K.H."/>
            <person name="Hubbard S.S."/>
            <person name="Banfield J.F."/>
        </authorList>
    </citation>
    <scope>NUCLEOTIDE SEQUENCE [LARGE SCALE GENOMIC DNA]</scope>
</reference>
<gene>
    <name evidence="4" type="ORF">A2Y62_12905</name>
</gene>
<dbReference type="InterPro" id="IPR051338">
    <property type="entry name" value="NodU/CmcH_Carbamoyltrnsfr"/>
</dbReference>
<dbReference type="CDD" id="cd24098">
    <property type="entry name" value="ASKHA_NBD_TobZ_N"/>
    <property type="match status" value="1"/>
</dbReference>
<name>A0A1F5V5K4_9BACT</name>
<accession>A0A1F5V5K4</accession>
<dbReference type="InterPro" id="IPR003696">
    <property type="entry name" value="Carbtransf_dom"/>
</dbReference>
<dbReference type="Gene3D" id="3.90.870.20">
    <property type="entry name" value="Carbamoyltransferase, C-terminal domain"/>
    <property type="match status" value="1"/>
</dbReference>
<comment type="caution">
    <text evidence="4">The sequence shown here is derived from an EMBL/GenBank/DDBJ whole genome shotgun (WGS) entry which is preliminary data.</text>
</comment>
<feature type="domain" description="Carbamoyltransferase C-terminal" evidence="3">
    <location>
        <begin position="404"/>
        <end position="571"/>
    </location>
</feature>
<dbReference type="PANTHER" id="PTHR34847">
    <property type="entry name" value="NODULATION PROTEIN U"/>
    <property type="match status" value="1"/>
</dbReference>
<dbReference type="SUPFAM" id="SSF53067">
    <property type="entry name" value="Actin-like ATPase domain"/>
    <property type="match status" value="1"/>
</dbReference>
<proteinExistence type="inferred from homology"/>
<dbReference type="Pfam" id="PF16861">
    <property type="entry name" value="Carbam_trans_C"/>
    <property type="match status" value="1"/>
</dbReference>
<evidence type="ECO:0000259" key="2">
    <source>
        <dbReference type="Pfam" id="PF02543"/>
    </source>
</evidence>
<evidence type="ECO:0000259" key="3">
    <source>
        <dbReference type="Pfam" id="PF16861"/>
    </source>
</evidence>
<evidence type="ECO:0000256" key="1">
    <source>
        <dbReference type="ARBA" id="ARBA00006129"/>
    </source>
</evidence>
<sequence>MIILGINAYHGDASAALLRDGQLVAAAEEERFNRIKHSAGFPYKAVEFCLKEASATLDDVGYIAVSRNPSANLYKKVTYMLMKGNFMSKMVKQRLANVAKMRDIKKELASYFEVDVNEIKASIVKVEHHLAHAASAFYVSPFSEATIVTVDGFGDFCSTTWGTGRGNEIELQGKIVFPHSLGIFYTALCQFIGFRKYGDEGKVMGLAPYGQPEYMDIMSKIVIAKDHMFELGLHYFLHHTEGVDMTWESGSPSISQIFSPEIQKILGEPREPHEPILPHHENIAASMQSALEETAFSLIDHAVKKNGLKNLVLAGGVAFNSVMNGKIKENTPVEHLFIQPAAGDAGTALGAALHVYHTFADKPVRNVMTHAYTGPSFSDERIEQAMKSFNLSYEYKQDYTSYAAQLLAESKIIGWFNGKMEYGPRALGNRSILADPRRAEIKDILNARIKHRESFRPFAPAILYEFTGDYFESSEESPFMLLVYPVKFDKRTIIPAVTHVDGTGRLQTVKKEDNSAYYKVIQDFYKLTGVPVILNTSFNENEPIVCTPEEAIQCFLTTRMDALFLTHFCIEQKKK</sequence>
<dbReference type="STRING" id="1817863.A2Y62_12905"/>